<dbReference type="PROSITE" id="PS00375">
    <property type="entry name" value="UDPGT"/>
    <property type="match status" value="1"/>
</dbReference>
<protein>
    <recommendedName>
        <fullName evidence="5">UDP-glucuronosyltransferase</fullName>
        <ecNumber evidence="5">2.4.1.17</ecNumber>
    </recommendedName>
</protein>
<dbReference type="EC" id="2.4.1.17" evidence="5"/>
<feature type="chain" id="PRO_5043085466" description="UDP-glucuronosyltransferase" evidence="5">
    <location>
        <begin position="19"/>
        <end position="511"/>
    </location>
</feature>
<name>A0AAV8Z801_9CUCU</name>
<dbReference type="FunFam" id="3.40.50.2000:FF:000021">
    <property type="entry name" value="UDP-glucuronosyltransferase"/>
    <property type="match status" value="1"/>
</dbReference>
<dbReference type="PANTHER" id="PTHR48043">
    <property type="entry name" value="EG:EG0003.4 PROTEIN-RELATED"/>
    <property type="match status" value="1"/>
</dbReference>
<evidence type="ECO:0000313" key="6">
    <source>
        <dbReference type="EMBL" id="KAJ8959305.1"/>
    </source>
</evidence>
<gene>
    <name evidence="6" type="ORF">NQ318_021991</name>
</gene>
<evidence type="ECO:0000313" key="7">
    <source>
        <dbReference type="Proteomes" id="UP001162162"/>
    </source>
</evidence>
<accession>A0AAV8Z801</accession>
<dbReference type="EMBL" id="JAPWTK010000013">
    <property type="protein sequence ID" value="KAJ8959305.1"/>
    <property type="molecule type" value="Genomic_DNA"/>
</dbReference>
<sequence length="511" mass="58415">MVAIQFLLLATFWSICGGAKILAVMPIPSFSHQVVFMPLWEKLLARGHELTLLTTEPMTGTNLSNLRQIDWSFAKYLFHVKHNYSNIIKKFRENKLECFNQYANMMQDIVVQELEHVEVQRLIGNESEHFDLAIIEYLHPTMLAFSERFNCPYIGVSSMDIMSVAHDMVGNPTNPAIYTDFLAPYESSMSFYERILNTVSYIGTSVYFNLYVFPKEDVTVSKYFGKDLPKLKDIQKKVSMVFLNTHPVLHNVRPLVPNVLQIGGAIHIHKLNALPKELETFLDRAHNGAIYFSLGSNVQLSDLAEETLNMLLEVFKSLPYAVVWKSDIRRLGESTKNINNIYVSNWLPQQEVLAHRHVKLFITQGGQQSLEEAIYYGVPLIGMPFYVDQFANIRRLTKRGACKTLDPQNLKKADLQNAITEVLTNKTYSNSIKELSALLKERAISNVDEAVWWAEYVIRHKGAKILKSEAPQFATLPIPTFGRHRATYSRRGVVFNNAVHADEVFNQIYSV</sequence>
<comment type="caution">
    <text evidence="6">The sequence shown here is derived from an EMBL/GenBank/DDBJ whole genome shotgun (WGS) entry which is preliminary data.</text>
</comment>
<keyword evidence="2 4" id="KW-0328">Glycosyltransferase</keyword>
<evidence type="ECO:0000256" key="3">
    <source>
        <dbReference type="ARBA" id="ARBA00022679"/>
    </source>
</evidence>
<organism evidence="6 7">
    <name type="scientific">Aromia moschata</name>
    <dbReference type="NCBI Taxonomy" id="1265417"/>
    <lineage>
        <taxon>Eukaryota</taxon>
        <taxon>Metazoa</taxon>
        <taxon>Ecdysozoa</taxon>
        <taxon>Arthropoda</taxon>
        <taxon>Hexapoda</taxon>
        <taxon>Insecta</taxon>
        <taxon>Pterygota</taxon>
        <taxon>Neoptera</taxon>
        <taxon>Endopterygota</taxon>
        <taxon>Coleoptera</taxon>
        <taxon>Polyphaga</taxon>
        <taxon>Cucujiformia</taxon>
        <taxon>Chrysomeloidea</taxon>
        <taxon>Cerambycidae</taxon>
        <taxon>Cerambycinae</taxon>
        <taxon>Callichromatini</taxon>
        <taxon>Aromia</taxon>
    </lineage>
</organism>
<dbReference type="Proteomes" id="UP001162162">
    <property type="component" value="Unassembled WGS sequence"/>
</dbReference>
<comment type="similarity">
    <text evidence="1 4">Belongs to the UDP-glycosyltransferase family.</text>
</comment>
<dbReference type="GO" id="GO:0015020">
    <property type="term" value="F:glucuronosyltransferase activity"/>
    <property type="evidence" value="ECO:0007669"/>
    <property type="project" value="UniProtKB-EC"/>
</dbReference>
<dbReference type="InterPro" id="IPR050271">
    <property type="entry name" value="UDP-glycosyltransferase"/>
</dbReference>
<dbReference type="InterPro" id="IPR002213">
    <property type="entry name" value="UDP_glucos_trans"/>
</dbReference>
<dbReference type="CDD" id="cd03784">
    <property type="entry name" value="GT1_Gtf-like"/>
    <property type="match status" value="1"/>
</dbReference>
<keyword evidence="5" id="KW-0732">Signal</keyword>
<dbReference type="Gene3D" id="3.40.50.2000">
    <property type="entry name" value="Glycogen Phosphorylase B"/>
    <property type="match status" value="2"/>
</dbReference>
<proteinExistence type="inferred from homology"/>
<comment type="catalytic activity">
    <reaction evidence="5">
        <text>glucuronate acceptor + UDP-alpha-D-glucuronate = acceptor beta-D-glucuronoside + UDP + H(+)</text>
        <dbReference type="Rhea" id="RHEA:21032"/>
        <dbReference type="ChEBI" id="CHEBI:15378"/>
        <dbReference type="ChEBI" id="CHEBI:58052"/>
        <dbReference type="ChEBI" id="CHEBI:58223"/>
        <dbReference type="ChEBI" id="CHEBI:132367"/>
        <dbReference type="ChEBI" id="CHEBI:132368"/>
        <dbReference type="EC" id="2.4.1.17"/>
    </reaction>
</comment>
<evidence type="ECO:0000256" key="4">
    <source>
        <dbReference type="RuleBase" id="RU003718"/>
    </source>
</evidence>
<keyword evidence="7" id="KW-1185">Reference proteome</keyword>
<dbReference type="GO" id="GO:0016020">
    <property type="term" value="C:membrane"/>
    <property type="evidence" value="ECO:0007669"/>
    <property type="project" value="UniProtKB-SubCell"/>
</dbReference>
<comment type="subcellular location">
    <subcellularLocation>
        <location evidence="5">Membrane</location>
        <topology evidence="5">Single-pass membrane protein</topology>
    </subcellularLocation>
</comment>
<dbReference type="PANTHER" id="PTHR48043:SF159">
    <property type="entry name" value="EG:EG0003.4 PROTEIN-RELATED"/>
    <property type="match status" value="1"/>
</dbReference>
<evidence type="ECO:0000256" key="5">
    <source>
        <dbReference type="RuleBase" id="RU362059"/>
    </source>
</evidence>
<evidence type="ECO:0000256" key="1">
    <source>
        <dbReference type="ARBA" id="ARBA00009995"/>
    </source>
</evidence>
<evidence type="ECO:0000256" key="2">
    <source>
        <dbReference type="ARBA" id="ARBA00022676"/>
    </source>
</evidence>
<keyword evidence="3 4" id="KW-0808">Transferase</keyword>
<dbReference type="AlphaFoldDB" id="A0AAV8Z801"/>
<feature type="signal peptide" evidence="5">
    <location>
        <begin position="1"/>
        <end position="18"/>
    </location>
</feature>
<dbReference type="SUPFAM" id="SSF53756">
    <property type="entry name" value="UDP-Glycosyltransferase/glycogen phosphorylase"/>
    <property type="match status" value="1"/>
</dbReference>
<dbReference type="Pfam" id="PF00201">
    <property type="entry name" value="UDPGT"/>
    <property type="match status" value="1"/>
</dbReference>
<dbReference type="InterPro" id="IPR035595">
    <property type="entry name" value="UDP_glycos_trans_CS"/>
</dbReference>
<reference evidence="6" key="1">
    <citation type="journal article" date="2023" name="Insect Mol. Biol.">
        <title>Genome sequencing provides insights into the evolution of gene families encoding plant cell wall-degrading enzymes in longhorned beetles.</title>
        <authorList>
            <person name="Shin N.R."/>
            <person name="Okamura Y."/>
            <person name="Kirsch R."/>
            <person name="Pauchet Y."/>
        </authorList>
    </citation>
    <scope>NUCLEOTIDE SEQUENCE</scope>
    <source>
        <strain evidence="6">AMC_N1</strain>
    </source>
</reference>